<feature type="compositionally biased region" description="Pro residues" evidence="3">
    <location>
        <begin position="199"/>
        <end position="210"/>
    </location>
</feature>
<dbReference type="Pfam" id="PF00172">
    <property type="entry name" value="Zn_clus"/>
    <property type="match status" value="1"/>
</dbReference>
<dbReference type="OrthoDB" id="5419315at2759"/>
<dbReference type="EMBL" id="CAKXYY010000005">
    <property type="protein sequence ID" value="CAH2352105.1"/>
    <property type="molecule type" value="Genomic_DNA"/>
</dbReference>
<feature type="region of interest" description="Disordered" evidence="3">
    <location>
        <begin position="619"/>
        <end position="639"/>
    </location>
</feature>
<comment type="subcellular location">
    <subcellularLocation>
        <location evidence="1">Nucleus</location>
    </subcellularLocation>
</comment>
<evidence type="ECO:0000256" key="4">
    <source>
        <dbReference type="SAM" id="Phobius"/>
    </source>
</evidence>
<proteinExistence type="predicted"/>
<feature type="compositionally biased region" description="Polar residues" evidence="3">
    <location>
        <begin position="230"/>
        <end position="240"/>
    </location>
</feature>
<feature type="region of interest" description="Disordered" evidence="3">
    <location>
        <begin position="108"/>
        <end position="210"/>
    </location>
</feature>
<evidence type="ECO:0000313" key="7">
    <source>
        <dbReference type="Proteomes" id="UP000837801"/>
    </source>
</evidence>
<evidence type="ECO:0000259" key="5">
    <source>
        <dbReference type="PROSITE" id="PS50048"/>
    </source>
</evidence>
<reference evidence="6" key="1">
    <citation type="submission" date="2022-03" db="EMBL/GenBank/DDBJ databases">
        <authorList>
            <person name="Legras J.-L."/>
            <person name="Devillers H."/>
            <person name="Grondin C."/>
        </authorList>
    </citation>
    <scope>NUCLEOTIDE SEQUENCE</scope>
    <source>
        <strain evidence="6">CLIB 1423</strain>
    </source>
</reference>
<keyword evidence="4" id="KW-1133">Transmembrane helix</keyword>
<dbReference type="SMART" id="SM00066">
    <property type="entry name" value="GAL4"/>
    <property type="match status" value="1"/>
</dbReference>
<dbReference type="GO" id="GO:0000976">
    <property type="term" value="F:transcription cis-regulatory region binding"/>
    <property type="evidence" value="ECO:0007669"/>
    <property type="project" value="TreeGrafter"/>
</dbReference>
<dbReference type="Pfam" id="PF11951">
    <property type="entry name" value="Fungal_trans_2"/>
    <property type="match status" value="1"/>
</dbReference>
<dbReference type="InterPro" id="IPR021858">
    <property type="entry name" value="Fun_TF"/>
</dbReference>
<dbReference type="GO" id="GO:0005634">
    <property type="term" value="C:nucleus"/>
    <property type="evidence" value="ECO:0007669"/>
    <property type="project" value="UniProtKB-SubCell"/>
</dbReference>
<dbReference type="PROSITE" id="PS50048">
    <property type="entry name" value="ZN2_CY6_FUNGAL_2"/>
    <property type="match status" value="1"/>
</dbReference>
<dbReference type="GO" id="GO:0045944">
    <property type="term" value="P:positive regulation of transcription by RNA polymerase II"/>
    <property type="evidence" value="ECO:0007669"/>
    <property type="project" value="TreeGrafter"/>
</dbReference>
<dbReference type="InterPro" id="IPR036864">
    <property type="entry name" value="Zn2-C6_fun-type_DNA-bd_sf"/>
</dbReference>
<dbReference type="GO" id="GO:0008270">
    <property type="term" value="F:zinc ion binding"/>
    <property type="evidence" value="ECO:0007669"/>
    <property type="project" value="InterPro"/>
</dbReference>
<dbReference type="SUPFAM" id="SSF57701">
    <property type="entry name" value="Zn2/Cys6 DNA-binding domain"/>
    <property type="match status" value="1"/>
</dbReference>
<feature type="compositionally biased region" description="Polar residues" evidence="3">
    <location>
        <begin position="625"/>
        <end position="635"/>
    </location>
</feature>
<feature type="compositionally biased region" description="Basic and acidic residues" evidence="3">
    <location>
        <begin position="122"/>
        <end position="131"/>
    </location>
</feature>
<keyword evidence="4" id="KW-0812">Transmembrane</keyword>
<evidence type="ECO:0000256" key="3">
    <source>
        <dbReference type="SAM" id="MobiDB-lite"/>
    </source>
</evidence>
<dbReference type="AlphaFoldDB" id="A0A9P0QP32"/>
<evidence type="ECO:0000256" key="2">
    <source>
        <dbReference type="ARBA" id="ARBA00023242"/>
    </source>
</evidence>
<accession>A0A9P0QP32</accession>
<gene>
    <name evidence="6" type="ORF">CLIB1423_05S05710</name>
</gene>
<keyword evidence="2" id="KW-0539">Nucleus</keyword>
<name>A0A9P0QP32_9ASCO</name>
<feature type="domain" description="Zn(2)-C6 fungal-type" evidence="5">
    <location>
        <begin position="58"/>
        <end position="88"/>
    </location>
</feature>
<evidence type="ECO:0000313" key="6">
    <source>
        <dbReference type="EMBL" id="CAH2352105.1"/>
    </source>
</evidence>
<feature type="region of interest" description="Disordered" evidence="3">
    <location>
        <begin position="221"/>
        <end position="240"/>
    </location>
</feature>
<organism evidence="6 7">
    <name type="scientific">[Candida] railenensis</name>
    <dbReference type="NCBI Taxonomy" id="45579"/>
    <lineage>
        <taxon>Eukaryota</taxon>
        <taxon>Fungi</taxon>
        <taxon>Dikarya</taxon>
        <taxon>Ascomycota</taxon>
        <taxon>Saccharomycotina</taxon>
        <taxon>Pichiomycetes</taxon>
        <taxon>Debaryomycetaceae</taxon>
        <taxon>Kurtzmaniella</taxon>
    </lineage>
</organism>
<evidence type="ECO:0000256" key="1">
    <source>
        <dbReference type="ARBA" id="ARBA00004123"/>
    </source>
</evidence>
<feature type="region of interest" description="Disordered" evidence="3">
    <location>
        <begin position="313"/>
        <end position="335"/>
    </location>
</feature>
<comment type="caution">
    <text evidence="6">The sequence shown here is derived from an EMBL/GenBank/DDBJ whole genome shotgun (WGS) entry which is preliminary data.</text>
</comment>
<dbReference type="Gene3D" id="4.10.240.10">
    <property type="entry name" value="Zn(2)-C6 fungal-type DNA-binding domain"/>
    <property type="match status" value="1"/>
</dbReference>
<feature type="compositionally biased region" description="Basic and acidic residues" evidence="3">
    <location>
        <begin position="177"/>
        <end position="188"/>
    </location>
</feature>
<protein>
    <recommendedName>
        <fullName evidence="5">Zn(2)-C6 fungal-type domain-containing protein</fullName>
    </recommendedName>
</protein>
<sequence length="818" mass="93197">MIVTFDSKKVEDEVQDNLYKAPTSSIADLKINRIGPGNYTDDTEDSPIGKRIKRSRNGCLTCKVRKKKCGERRPVCQDCERLHKECVWIDQDTMSEDEIRMIRKKLEEEESRQKLRKRKSKFQKENEDRQSSEQSQEDAQEMSKEPSVDSILISNGEKVQNENKQQIKEPILSQNESDDKQPNDDSARKRFKQANESVPPLPLPSLSPPPLLNALPSFSSFEESLSNSSGKNPQSKRSSIQLSPSFASLLKEDQLIAHAPLDQEQTPHAIFYNFLKDFKNHQQLQSQQQSPHHIAESSKLTLVDENGQVIERDSEQTQQLVIGSRRQSEIRPSPISLNPLSPYEMYYQFENNNCTSPNFNQFFASASSMLSPEIPKSPGLLPQLDSSEFFLYNYYVETLSNKISIAPSSQNDSNSYQKVFLPLAHQDKGVLYSILAWACFHLGGNWKEQGNKYIDIALDHISGNRTNLKNNKNGDAFTESSFDRNSSVLKLATLLILCGAEISRGDVKRWSVYLSWCWKVLSSNGGILNFNQTREENWLISNFAYHDLLATSVSNRGTYFPSSQYDLIFEDIPGFSRGRLNPLLGVCKKLYKIIGEISSLVFESKKILHEYYIRENVRENDPEEMSSNNTSTSPDSIEDYVSETDSQTSFHTKRSRLLLSIIEHAKDLEREIDSAKPSTDDLIDLTDDELELQLTVFETFQLVAKLFIRQAVMKINPSSLESQILANDLTKCLDITIGTPVQASLVFPVFIAGIHCVTRADKMMMRNRIEAFIESYGTTNVDRVKALIEKVWKENPTGSNVVDWFLILKDLDWEVNFA</sequence>
<dbReference type="PANTHER" id="PTHR37534">
    <property type="entry name" value="TRANSCRIPTIONAL ACTIVATOR PROTEIN UGA3"/>
    <property type="match status" value="1"/>
</dbReference>
<dbReference type="CDD" id="cd00067">
    <property type="entry name" value="GAL4"/>
    <property type="match status" value="1"/>
</dbReference>
<keyword evidence="4" id="KW-0472">Membrane</keyword>
<keyword evidence="7" id="KW-1185">Reference proteome</keyword>
<dbReference type="PROSITE" id="PS00463">
    <property type="entry name" value="ZN2_CY6_FUNGAL_1"/>
    <property type="match status" value="1"/>
</dbReference>
<dbReference type="GO" id="GO:0000981">
    <property type="term" value="F:DNA-binding transcription factor activity, RNA polymerase II-specific"/>
    <property type="evidence" value="ECO:0007669"/>
    <property type="project" value="InterPro"/>
</dbReference>
<dbReference type="InterPro" id="IPR001138">
    <property type="entry name" value="Zn2Cys6_DnaBD"/>
</dbReference>
<dbReference type="PANTHER" id="PTHR37534:SF7">
    <property type="entry name" value="TRANSCRIPTIONAL ACTIVATOR PROTEIN UGA3"/>
    <property type="match status" value="1"/>
</dbReference>
<feature type="transmembrane region" description="Helical" evidence="4">
    <location>
        <begin position="741"/>
        <end position="758"/>
    </location>
</feature>
<dbReference type="Proteomes" id="UP000837801">
    <property type="component" value="Unassembled WGS sequence"/>
</dbReference>